<dbReference type="CDD" id="cd00614">
    <property type="entry name" value="CGS_like"/>
    <property type="match status" value="1"/>
</dbReference>
<sequence length="408" mass="44258">MRFNTALLHSAAPGDKATGATLTPIYQSSAFYQESALQHEKLFANKAPGFSYTRIGNPTIAAFEDRMTVLEGGMASVACASGMAAVSCALLNITQAGDEIVVSTGLYGGTIDLFHDFEAYGITTKFVDINDHELVKAAINEKTKLVFAETIGNPKLDVADIEALAAIAHEAGIPLIIDNTVASAYLTQPLKLGADIVINSTSKYINGNSDAISGVITDGGKFKWDFEKYPGMKEFKVFGKLAFTAKLRNGLFRNIGACIAPQTAFYNLLGMETLGLRMERACSNALKLAKHLEEYKDITVNYPGLESSDWHETALKVLHNGFGAIITVRVGSKERAFSIMDGLKISKIVSNIGDTKTLIVHPSSTLNVHSSEQEKKDANVFDDMIRISVGIEDIEDLIEDFDRVLKEN</sequence>
<evidence type="ECO:0000256" key="2">
    <source>
        <dbReference type="ARBA" id="ARBA00009077"/>
    </source>
</evidence>
<dbReference type="GO" id="GO:0006535">
    <property type="term" value="P:cysteine biosynthetic process from serine"/>
    <property type="evidence" value="ECO:0007669"/>
    <property type="project" value="TreeGrafter"/>
</dbReference>
<keyword evidence="3" id="KW-0808">Transferase</keyword>
<dbReference type="GO" id="GO:0004124">
    <property type="term" value="F:cysteine synthase activity"/>
    <property type="evidence" value="ECO:0007669"/>
    <property type="project" value="TreeGrafter"/>
</dbReference>
<dbReference type="GO" id="GO:0003961">
    <property type="term" value="F:O-acetylhomoserine aminocarboxypropyltransferase activity"/>
    <property type="evidence" value="ECO:0007669"/>
    <property type="project" value="TreeGrafter"/>
</dbReference>
<dbReference type="PIRSF" id="PIRSF001434">
    <property type="entry name" value="CGS"/>
    <property type="match status" value="1"/>
</dbReference>
<dbReference type="RefSeq" id="WP_055944546.1">
    <property type="nucleotide sequence ID" value="NZ_JAQDCV010000005.1"/>
</dbReference>
<feature type="modified residue" description="N6-(pyridoxal phosphate)lysine" evidence="9">
    <location>
        <position position="203"/>
    </location>
</feature>
<evidence type="ECO:0000313" key="12">
    <source>
        <dbReference type="Proteomes" id="UP000050833"/>
    </source>
</evidence>
<organism evidence="11 12">
    <name type="scientific">Butyribacter intestini</name>
    <dbReference type="NCBI Taxonomy" id="1703332"/>
    <lineage>
        <taxon>Bacteria</taxon>
        <taxon>Bacillati</taxon>
        <taxon>Bacillota</taxon>
        <taxon>Clostridia</taxon>
        <taxon>Lachnospirales</taxon>
        <taxon>Lachnospiraceae</taxon>
        <taxon>Butyribacter</taxon>
    </lineage>
</organism>
<dbReference type="Proteomes" id="UP000050833">
    <property type="component" value="Unassembled WGS sequence"/>
</dbReference>
<reference evidence="11 12" key="1">
    <citation type="submission" date="2015-10" db="EMBL/GenBank/DDBJ databases">
        <title>Butyribacter intestini gen. nov., sp. nov., a butyric acid-producing bacterium of the family Lachnospiraceae isolated from the human faeces.</title>
        <authorList>
            <person name="Zou Y."/>
            <person name="Xue W."/>
            <person name="Luo G."/>
            <person name="Lv M."/>
        </authorList>
    </citation>
    <scope>NUCLEOTIDE SEQUENCE [LARGE SCALE GENOMIC DNA]</scope>
    <source>
        <strain evidence="11 12">TF01-11</strain>
    </source>
</reference>
<gene>
    <name evidence="11" type="ORF">APZ18_10150</name>
</gene>
<dbReference type="InterPro" id="IPR015422">
    <property type="entry name" value="PyrdxlP-dep_Trfase_small"/>
</dbReference>
<evidence type="ECO:0000313" key="11">
    <source>
        <dbReference type="EMBL" id="KQC85065.1"/>
    </source>
</evidence>
<dbReference type="InterPro" id="IPR015421">
    <property type="entry name" value="PyrdxlP-dep_Trfase_major"/>
</dbReference>
<protein>
    <recommendedName>
        <fullName evidence="5">homocysteine desulfhydrase</fullName>
        <ecNumber evidence="5">4.4.1.2</ecNumber>
    </recommendedName>
    <alternativeName>
        <fullName evidence="6">Homocysteine desulfhydrase</fullName>
    </alternativeName>
</protein>
<dbReference type="GO" id="GO:0018826">
    <property type="term" value="F:methionine gamma-lyase activity"/>
    <property type="evidence" value="ECO:0007669"/>
    <property type="project" value="UniProtKB-EC"/>
</dbReference>
<dbReference type="Gene3D" id="3.40.640.10">
    <property type="entry name" value="Type I PLP-dependent aspartate aminotransferase-like (Major domain)"/>
    <property type="match status" value="1"/>
</dbReference>
<evidence type="ECO:0000256" key="10">
    <source>
        <dbReference type="RuleBase" id="RU362118"/>
    </source>
</evidence>
<evidence type="ECO:0000256" key="6">
    <source>
        <dbReference type="ARBA" id="ARBA00047199"/>
    </source>
</evidence>
<comment type="catalytic activity">
    <reaction evidence="7">
        <text>L-homocysteine + H2O = 2-oxobutanoate + hydrogen sulfide + NH4(+) + H(+)</text>
        <dbReference type="Rhea" id="RHEA:14501"/>
        <dbReference type="ChEBI" id="CHEBI:15377"/>
        <dbReference type="ChEBI" id="CHEBI:15378"/>
        <dbReference type="ChEBI" id="CHEBI:16763"/>
        <dbReference type="ChEBI" id="CHEBI:28938"/>
        <dbReference type="ChEBI" id="CHEBI:29919"/>
        <dbReference type="ChEBI" id="CHEBI:58199"/>
        <dbReference type="EC" id="4.4.1.2"/>
    </reaction>
    <physiologicalReaction direction="left-to-right" evidence="7">
        <dbReference type="Rhea" id="RHEA:14502"/>
    </physiologicalReaction>
</comment>
<evidence type="ECO:0000256" key="8">
    <source>
        <dbReference type="ARBA" id="ARBA00052699"/>
    </source>
</evidence>
<dbReference type="InterPro" id="IPR000277">
    <property type="entry name" value="Cys/Met-Metab_PyrdxlP-dep_enz"/>
</dbReference>
<comment type="cofactor">
    <cofactor evidence="1 10">
        <name>pyridoxal 5'-phosphate</name>
        <dbReference type="ChEBI" id="CHEBI:597326"/>
    </cofactor>
</comment>
<dbReference type="EMBL" id="LLKB01000005">
    <property type="protein sequence ID" value="KQC85065.1"/>
    <property type="molecule type" value="Genomic_DNA"/>
</dbReference>
<comment type="similarity">
    <text evidence="2 10">Belongs to the trans-sulfuration enzymes family.</text>
</comment>
<accession>A0AAW3JRL0</accession>
<evidence type="ECO:0000256" key="4">
    <source>
        <dbReference type="ARBA" id="ARBA00022898"/>
    </source>
</evidence>
<comment type="catalytic activity">
    <reaction evidence="8">
        <text>L-methionine + H2O = methanethiol + 2-oxobutanoate + NH4(+)</text>
        <dbReference type="Rhea" id="RHEA:23800"/>
        <dbReference type="ChEBI" id="CHEBI:15377"/>
        <dbReference type="ChEBI" id="CHEBI:16007"/>
        <dbReference type="ChEBI" id="CHEBI:16763"/>
        <dbReference type="ChEBI" id="CHEBI:28938"/>
        <dbReference type="ChEBI" id="CHEBI:57844"/>
        <dbReference type="EC" id="4.4.1.11"/>
    </reaction>
    <physiologicalReaction direction="left-to-right" evidence="8">
        <dbReference type="Rhea" id="RHEA:23801"/>
    </physiologicalReaction>
</comment>
<comment type="caution">
    <text evidence="11">The sequence shown here is derived from an EMBL/GenBank/DDBJ whole genome shotgun (WGS) entry which is preliminary data.</text>
</comment>
<dbReference type="GO" id="GO:0019346">
    <property type="term" value="P:transsulfuration"/>
    <property type="evidence" value="ECO:0007669"/>
    <property type="project" value="InterPro"/>
</dbReference>
<dbReference type="SUPFAM" id="SSF53383">
    <property type="entry name" value="PLP-dependent transferases"/>
    <property type="match status" value="1"/>
</dbReference>
<dbReference type="EC" id="4.4.1.2" evidence="5"/>
<evidence type="ECO:0000256" key="3">
    <source>
        <dbReference type="ARBA" id="ARBA00022679"/>
    </source>
</evidence>
<dbReference type="GO" id="GO:0005737">
    <property type="term" value="C:cytoplasm"/>
    <property type="evidence" value="ECO:0007669"/>
    <property type="project" value="TreeGrafter"/>
</dbReference>
<keyword evidence="4 9" id="KW-0663">Pyridoxal phosphate</keyword>
<dbReference type="GO" id="GO:0047982">
    <property type="term" value="F:homocysteine desulfhydrase activity"/>
    <property type="evidence" value="ECO:0007669"/>
    <property type="project" value="UniProtKB-EC"/>
</dbReference>
<dbReference type="GO" id="GO:0030170">
    <property type="term" value="F:pyridoxal phosphate binding"/>
    <property type="evidence" value="ECO:0007669"/>
    <property type="project" value="InterPro"/>
</dbReference>
<evidence type="ECO:0000256" key="5">
    <source>
        <dbReference type="ARBA" id="ARBA00047175"/>
    </source>
</evidence>
<evidence type="ECO:0000256" key="9">
    <source>
        <dbReference type="PIRSR" id="PIRSR001434-2"/>
    </source>
</evidence>
<evidence type="ECO:0000256" key="7">
    <source>
        <dbReference type="ARBA" id="ARBA00048780"/>
    </source>
</evidence>
<dbReference type="AlphaFoldDB" id="A0AAW3JRL0"/>
<dbReference type="FunFam" id="3.40.640.10:FF:000046">
    <property type="entry name" value="Cystathionine gamma-lyase"/>
    <property type="match status" value="1"/>
</dbReference>
<dbReference type="InterPro" id="IPR015424">
    <property type="entry name" value="PyrdxlP-dep_Trfase"/>
</dbReference>
<proteinExistence type="inferred from homology"/>
<dbReference type="InterPro" id="IPR006235">
    <property type="entry name" value="OAc-hSer/O-AcSer_sulfhydrylase"/>
</dbReference>
<dbReference type="Pfam" id="PF01053">
    <property type="entry name" value="Cys_Met_Meta_PP"/>
    <property type="match status" value="1"/>
</dbReference>
<evidence type="ECO:0000256" key="1">
    <source>
        <dbReference type="ARBA" id="ARBA00001933"/>
    </source>
</evidence>
<dbReference type="PANTHER" id="PTHR43797:SF2">
    <property type="entry name" value="HOMOCYSTEINE_CYSTEINE SYNTHASE"/>
    <property type="match status" value="1"/>
</dbReference>
<keyword evidence="12" id="KW-1185">Reference proteome</keyword>
<dbReference type="PANTHER" id="PTHR43797">
    <property type="entry name" value="HOMOCYSTEINE/CYSTEINE SYNTHASE"/>
    <property type="match status" value="1"/>
</dbReference>
<dbReference type="Gene3D" id="3.90.1150.10">
    <property type="entry name" value="Aspartate Aminotransferase, domain 1"/>
    <property type="match status" value="1"/>
</dbReference>
<dbReference type="GO" id="GO:0071269">
    <property type="term" value="P:L-homocysteine biosynthetic process"/>
    <property type="evidence" value="ECO:0007669"/>
    <property type="project" value="TreeGrafter"/>
</dbReference>
<name>A0AAW3JRL0_9FIRM</name>